<evidence type="ECO:0000313" key="11">
    <source>
        <dbReference type="Proteomes" id="UP000095300"/>
    </source>
</evidence>
<dbReference type="GO" id="GO:0051536">
    <property type="term" value="F:iron-sulfur cluster binding"/>
    <property type="evidence" value="ECO:0007669"/>
    <property type="project" value="UniProtKB-KW"/>
</dbReference>
<dbReference type="PANTHER" id="PTHR10762:SF2">
    <property type="entry name" value="2-(3-AMINO-3-CARBOXYPROPYL)HISTIDINE SYNTHASE SUBUNIT 2"/>
    <property type="match status" value="1"/>
</dbReference>
<dbReference type="STRING" id="35570.A0A1I8PNB5"/>
<evidence type="ECO:0000256" key="1">
    <source>
        <dbReference type="ARBA" id="ARBA00001966"/>
    </source>
</evidence>
<dbReference type="InterPro" id="IPR042265">
    <property type="entry name" value="DPH1/DPH2_3"/>
</dbReference>
<dbReference type="SFLD" id="SFLDS00032">
    <property type="entry name" value="Radical_SAM_3-amino-3-carboxyp"/>
    <property type="match status" value="1"/>
</dbReference>
<dbReference type="VEuPathDB" id="VectorBase:SCAU009626"/>
<dbReference type="InterPro" id="IPR016435">
    <property type="entry name" value="DPH1/DPH2"/>
</dbReference>
<evidence type="ECO:0000256" key="6">
    <source>
        <dbReference type="ARBA" id="ARBA00023004"/>
    </source>
</evidence>
<organism evidence="10 11">
    <name type="scientific">Stomoxys calcitrans</name>
    <name type="common">Stable fly</name>
    <name type="synonym">Conops calcitrans</name>
    <dbReference type="NCBI Taxonomy" id="35570"/>
    <lineage>
        <taxon>Eukaryota</taxon>
        <taxon>Metazoa</taxon>
        <taxon>Ecdysozoa</taxon>
        <taxon>Arthropoda</taxon>
        <taxon>Hexapoda</taxon>
        <taxon>Insecta</taxon>
        <taxon>Pterygota</taxon>
        <taxon>Neoptera</taxon>
        <taxon>Endopterygota</taxon>
        <taxon>Diptera</taxon>
        <taxon>Brachycera</taxon>
        <taxon>Muscomorpha</taxon>
        <taxon>Muscoidea</taxon>
        <taxon>Muscidae</taxon>
        <taxon>Stomoxys</taxon>
    </lineage>
</organism>
<dbReference type="AlphaFoldDB" id="A0A1I8PNB5"/>
<evidence type="ECO:0000256" key="7">
    <source>
        <dbReference type="ARBA" id="ARBA00023014"/>
    </source>
</evidence>
<dbReference type="SFLD" id="SFLDG01121">
    <property type="entry name" value="Diphthamide_biosynthesis"/>
    <property type="match status" value="1"/>
</dbReference>
<sequence>MTSAFSSPDAAVLEREADLADNEAPEVTIDLIWGEDQSKKCMEWIRANKYKRVCLQFPDSYLKCSEAIASSIKDQLGEPDDVKTFILADTSYGSCCVDEIAAAHVDADSLVHFGNACRSKVCRLPVLYCFPQLHTDLSKFNEYVKSLVEHTEEKNVTVYLDIGYHQLLSDSLEQQLVGIFQQLKAKQVDIISYCGDKHAAITEGKISITAEGELANEMDPSRLCLFVGGDNQRFFNLSLTTKAAKWFIYDTYKAVGSEKNPLTANYIRRRYFYIEKCKDAQMLGLVVATLTSNGYLDVVKRLQTMAKARGIKTQIISVGRINPAKLANFLEIDCFVLIGCPFNNMFESKEFYKPIVSVFEAEMALNPAWHMRYPESYVTDFMDLLPAGRCFLEFNANDVNPEDVSLLTGRLRSNGTNGNCVETANLSALSEQQQSVATQARMEMMTTNTGLTFEDRTWRGLNPALGQTEPAKLEKGLSGIPIRYTHD</sequence>
<evidence type="ECO:0000256" key="5">
    <source>
        <dbReference type="ARBA" id="ARBA00022723"/>
    </source>
</evidence>
<evidence type="ECO:0000256" key="9">
    <source>
        <dbReference type="RuleBase" id="RU364133"/>
    </source>
</evidence>
<dbReference type="Gene3D" id="3.40.50.11860">
    <property type="entry name" value="Diphthamide synthesis DPH1/DPH2 domain 3"/>
    <property type="match status" value="1"/>
</dbReference>
<reference evidence="10" key="1">
    <citation type="submission" date="2020-05" db="UniProtKB">
        <authorList>
            <consortium name="EnsemblMetazoa"/>
        </authorList>
    </citation>
    <scope>IDENTIFICATION</scope>
    <source>
        <strain evidence="10">USDA</strain>
    </source>
</reference>
<evidence type="ECO:0000256" key="8">
    <source>
        <dbReference type="ARBA" id="ARBA00045159"/>
    </source>
</evidence>
<comment type="similarity">
    <text evidence="3 9">Belongs to the DPH1/DPH2 family. DPH2 subfamily.</text>
</comment>
<comment type="cofactor">
    <cofactor evidence="1">
        <name>[4Fe-4S] cluster</name>
        <dbReference type="ChEBI" id="CHEBI:49883"/>
    </cofactor>
</comment>
<comment type="pathway">
    <text evidence="2 9">Protein modification; peptidyl-diphthamide biosynthesis.</text>
</comment>
<evidence type="ECO:0000256" key="2">
    <source>
        <dbReference type="ARBA" id="ARBA00005156"/>
    </source>
</evidence>
<accession>A0A1I8PNB5</accession>
<dbReference type="EnsemblMetazoa" id="SCAU009626-RA">
    <property type="protein sequence ID" value="SCAU009626-PA"/>
    <property type="gene ID" value="SCAU009626"/>
</dbReference>
<dbReference type="OrthoDB" id="449241at2759"/>
<dbReference type="PANTHER" id="PTHR10762">
    <property type="entry name" value="DIPHTHAMIDE BIOSYNTHESIS PROTEIN"/>
    <property type="match status" value="1"/>
</dbReference>
<protein>
    <recommendedName>
        <fullName evidence="4 9">2-(3-amino-3-carboxypropyl)histidine synthase subunit 2</fullName>
    </recommendedName>
</protein>
<keyword evidence="5 9" id="KW-0479">Metal-binding</keyword>
<dbReference type="InterPro" id="IPR042263">
    <property type="entry name" value="DPH1/DPH2_1"/>
</dbReference>
<dbReference type="InterPro" id="IPR010014">
    <property type="entry name" value="DHP2"/>
</dbReference>
<keyword evidence="7 9" id="KW-0411">Iron-sulfur</keyword>
<keyword evidence="11" id="KW-1185">Reference proteome</keyword>
<dbReference type="UniPathway" id="UPA00559"/>
<name>A0A1I8PNB5_STOCA</name>
<dbReference type="GO" id="GO:0090560">
    <property type="term" value="F:2-(3-amino-3-carboxypropyl)histidine synthase activity"/>
    <property type="evidence" value="ECO:0007669"/>
    <property type="project" value="InterPro"/>
</dbReference>
<dbReference type="FunFam" id="3.40.50.11860:FF:000001">
    <property type="entry name" value="2-(3-amino-3-carboxypropyl)histidine synthase subunit 2"/>
    <property type="match status" value="1"/>
</dbReference>
<dbReference type="Proteomes" id="UP000095300">
    <property type="component" value="Unassembled WGS sequence"/>
</dbReference>
<dbReference type="Pfam" id="PF01866">
    <property type="entry name" value="Diphthamide_syn"/>
    <property type="match status" value="1"/>
</dbReference>
<dbReference type="NCBIfam" id="TIGR00322">
    <property type="entry name" value="diphth2_R"/>
    <property type="match status" value="1"/>
</dbReference>
<dbReference type="Gene3D" id="3.40.50.11840">
    <property type="entry name" value="Diphthamide synthesis DPH1/DPH2 domain 1"/>
    <property type="match status" value="1"/>
</dbReference>
<dbReference type="KEGG" id="scac:106087195"/>
<evidence type="ECO:0000256" key="3">
    <source>
        <dbReference type="ARBA" id="ARBA00006179"/>
    </source>
</evidence>
<comment type="function">
    <text evidence="8 9">Required for the first step of diphthamide biosynthesis, a post-translational modification of histidine which occurs in elongation factor 2. DPH1 and DPH2 transfer a 3-amino-3-carboxypropyl (ACP) group from S-adenosyl-L-methionine (SAM) to a histidine residue, the reaction is assisted by a reduction system comprising DPH3 and a NADH-dependent reductase. Facilitates the reduction of the catalytic iron-sulfur cluster found in the DPH1 subunit.</text>
</comment>
<dbReference type="GO" id="GO:0046872">
    <property type="term" value="F:metal ion binding"/>
    <property type="evidence" value="ECO:0007669"/>
    <property type="project" value="UniProtKB-KW"/>
</dbReference>
<keyword evidence="6 9" id="KW-0408">Iron</keyword>
<evidence type="ECO:0000313" key="10">
    <source>
        <dbReference type="EnsemblMetazoa" id="SCAU009626-PA"/>
    </source>
</evidence>
<proteinExistence type="inferred from homology"/>
<dbReference type="NCBIfam" id="TIGR00272">
    <property type="entry name" value="DPH2"/>
    <property type="match status" value="1"/>
</dbReference>
<dbReference type="GO" id="GO:0017183">
    <property type="term" value="P:protein histidyl modification to diphthamide"/>
    <property type="evidence" value="ECO:0007669"/>
    <property type="project" value="UniProtKB-UniPathway"/>
</dbReference>
<gene>
    <name evidence="10" type="primary">106087195</name>
</gene>
<evidence type="ECO:0000256" key="4">
    <source>
        <dbReference type="ARBA" id="ARBA00021914"/>
    </source>
</evidence>
<dbReference type="FunFam" id="3.40.50.11840:FF:000002">
    <property type="entry name" value="2-(3-amino-3-carboxypropyl)histidine synthase subunit 2"/>
    <property type="match status" value="1"/>
</dbReference>